<feature type="region of interest" description="Disordered" evidence="1">
    <location>
        <begin position="128"/>
        <end position="203"/>
    </location>
</feature>
<sequence length="203" mass="22973">MPLETKDGKPVLACYICYARLKNCYELRKSCLQSEELFTRMLSSDEPEQVKLQGINNKKRLTMDNVVHLSMGHEHEINADNVGVEALKCEVKLEPNDCEDTRIDEEENSVFDNVQSADSKGFVMTVKEEQTGDMTIDPTPKASTQDDQRNPEDLTSNNLKHHVLVPDTLQDLSSQNSTHTAQKSHQCSNKERQLNNARALRPS</sequence>
<dbReference type="OrthoDB" id="2016903at2759"/>
<protein>
    <recommendedName>
        <fullName evidence="4">ZAD domain-containing protein</fullName>
    </recommendedName>
</protein>
<name>A0A8S1AZV7_ARCPL</name>
<evidence type="ECO:0000313" key="2">
    <source>
        <dbReference type="EMBL" id="CAB3250888.1"/>
    </source>
</evidence>
<gene>
    <name evidence="2" type="ORF">APLA_LOCUS13386</name>
</gene>
<evidence type="ECO:0000313" key="3">
    <source>
        <dbReference type="Proteomes" id="UP000494256"/>
    </source>
</evidence>
<evidence type="ECO:0000256" key="1">
    <source>
        <dbReference type="SAM" id="MobiDB-lite"/>
    </source>
</evidence>
<organism evidence="2 3">
    <name type="scientific">Arctia plantaginis</name>
    <name type="common">Wood tiger moth</name>
    <name type="synonym">Phalaena plantaginis</name>
    <dbReference type="NCBI Taxonomy" id="874455"/>
    <lineage>
        <taxon>Eukaryota</taxon>
        <taxon>Metazoa</taxon>
        <taxon>Ecdysozoa</taxon>
        <taxon>Arthropoda</taxon>
        <taxon>Hexapoda</taxon>
        <taxon>Insecta</taxon>
        <taxon>Pterygota</taxon>
        <taxon>Neoptera</taxon>
        <taxon>Endopterygota</taxon>
        <taxon>Lepidoptera</taxon>
        <taxon>Glossata</taxon>
        <taxon>Ditrysia</taxon>
        <taxon>Noctuoidea</taxon>
        <taxon>Erebidae</taxon>
        <taxon>Arctiinae</taxon>
        <taxon>Arctia</taxon>
    </lineage>
</organism>
<dbReference type="EMBL" id="CADEBD010000350">
    <property type="protein sequence ID" value="CAB3250888.1"/>
    <property type="molecule type" value="Genomic_DNA"/>
</dbReference>
<proteinExistence type="predicted"/>
<dbReference type="AlphaFoldDB" id="A0A8S1AZV7"/>
<evidence type="ECO:0008006" key="4">
    <source>
        <dbReference type="Google" id="ProtNLM"/>
    </source>
</evidence>
<feature type="compositionally biased region" description="Polar residues" evidence="1">
    <location>
        <begin position="170"/>
        <end position="187"/>
    </location>
</feature>
<accession>A0A8S1AZV7</accession>
<dbReference type="Proteomes" id="UP000494256">
    <property type="component" value="Unassembled WGS sequence"/>
</dbReference>
<reference evidence="2 3" key="1">
    <citation type="submission" date="2020-04" db="EMBL/GenBank/DDBJ databases">
        <authorList>
            <person name="Wallbank WR R."/>
            <person name="Pardo Diaz C."/>
            <person name="Kozak K."/>
            <person name="Martin S."/>
            <person name="Jiggins C."/>
            <person name="Moest M."/>
            <person name="Warren A I."/>
            <person name="Byers J.R.P. K."/>
            <person name="Montejo-Kovacevich G."/>
            <person name="Yen C E."/>
        </authorList>
    </citation>
    <scope>NUCLEOTIDE SEQUENCE [LARGE SCALE GENOMIC DNA]</scope>
</reference>
<comment type="caution">
    <text evidence="2">The sequence shown here is derived from an EMBL/GenBank/DDBJ whole genome shotgun (WGS) entry which is preliminary data.</text>
</comment>